<keyword evidence="4 6" id="KW-1133">Transmembrane helix</keyword>
<feature type="transmembrane region" description="Helical" evidence="6">
    <location>
        <begin position="185"/>
        <end position="203"/>
    </location>
</feature>
<evidence type="ECO:0000313" key="8">
    <source>
        <dbReference type="Proteomes" id="UP000198379"/>
    </source>
</evidence>
<keyword evidence="3 6" id="KW-0812">Transmembrane</keyword>
<keyword evidence="8" id="KW-1185">Reference proteome</keyword>
<keyword evidence="2" id="KW-1003">Cell membrane</keyword>
<feature type="transmembrane region" description="Helical" evidence="6">
    <location>
        <begin position="40"/>
        <end position="64"/>
    </location>
</feature>
<dbReference type="RefSeq" id="WP_089369552.1">
    <property type="nucleotide sequence ID" value="NZ_BMEP01000002.1"/>
</dbReference>
<feature type="transmembrane region" description="Helical" evidence="6">
    <location>
        <begin position="111"/>
        <end position="131"/>
    </location>
</feature>
<dbReference type="GO" id="GO:0015171">
    <property type="term" value="F:amino acid transmembrane transporter activity"/>
    <property type="evidence" value="ECO:0007669"/>
    <property type="project" value="TreeGrafter"/>
</dbReference>
<feature type="transmembrane region" description="Helical" evidence="6">
    <location>
        <begin position="6"/>
        <end position="28"/>
    </location>
</feature>
<evidence type="ECO:0000256" key="6">
    <source>
        <dbReference type="SAM" id="Phobius"/>
    </source>
</evidence>
<gene>
    <name evidence="7" type="ORF">SAMN06265376_101183</name>
</gene>
<comment type="subcellular location">
    <subcellularLocation>
        <location evidence="1">Cell membrane</location>
        <topology evidence="1">Multi-pass membrane protein</topology>
    </subcellularLocation>
</comment>
<evidence type="ECO:0000256" key="1">
    <source>
        <dbReference type="ARBA" id="ARBA00004651"/>
    </source>
</evidence>
<proteinExistence type="predicted"/>
<feature type="transmembrane region" description="Helical" evidence="6">
    <location>
        <begin position="70"/>
        <end position="90"/>
    </location>
</feature>
<feature type="transmembrane region" description="Helical" evidence="6">
    <location>
        <begin position="143"/>
        <end position="164"/>
    </location>
</feature>
<evidence type="ECO:0000313" key="7">
    <source>
        <dbReference type="EMBL" id="SNR36415.1"/>
    </source>
</evidence>
<dbReference type="AlphaFoldDB" id="A0A238VQ06"/>
<dbReference type="PANTHER" id="PTHR30086">
    <property type="entry name" value="ARGININE EXPORTER PROTEIN ARGO"/>
    <property type="match status" value="1"/>
</dbReference>
<sequence length="204" mass="22575">MTPLLFFISIIATILGALPPGASNLVVIKTTINEDIKQGLKISYGAGIGEVILAFLALSFGFVIKEYFVMHTWIQIVLIVVLLGVGIYLVQTKPKKVKDPSSFSSKYATGFLLSIINPPVLIYWVVIFSMLHKNYNFDSMAAIPVLMLFFSGVFLGKVLTLYGYGRLGHLIQNKKSNFKCFINRLIGVILIVISIIQAIKLAFL</sequence>
<evidence type="ECO:0000256" key="4">
    <source>
        <dbReference type="ARBA" id="ARBA00022989"/>
    </source>
</evidence>
<dbReference type="Pfam" id="PF01810">
    <property type="entry name" value="LysE"/>
    <property type="match status" value="1"/>
</dbReference>
<organism evidence="7 8">
    <name type="scientific">Dokdonia pacifica</name>
    <dbReference type="NCBI Taxonomy" id="1627892"/>
    <lineage>
        <taxon>Bacteria</taxon>
        <taxon>Pseudomonadati</taxon>
        <taxon>Bacteroidota</taxon>
        <taxon>Flavobacteriia</taxon>
        <taxon>Flavobacteriales</taxon>
        <taxon>Flavobacteriaceae</taxon>
        <taxon>Dokdonia</taxon>
    </lineage>
</organism>
<dbReference type="OrthoDB" id="1161040at2"/>
<evidence type="ECO:0000256" key="3">
    <source>
        <dbReference type="ARBA" id="ARBA00022692"/>
    </source>
</evidence>
<dbReference type="EMBL" id="FZNY01000001">
    <property type="protein sequence ID" value="SNR36415.1"/>
    <property type="molecule type" value="Genomic_DNA"/>
</dbReference>
<evidence type="ECO:0000256" key="2">
    <source>
        <dbReference type="ARBA" id="ARBA00022475"/>
    </source>
</evidence>
<keyword evidence="5 6" id="KW-0472">Membrane</keyword>
<dbReference type="PANTHER" id="PTHR30086:SF20">
    <property type="entry name" value="ARGININE EXPORTER PROTEIN ARGO-RELATED"/>
    <property type="match status" value="1"/>
</dbReference>
<protein>
    <submittedName>
        <fullName evidence="7">Threonine/homoserine/homoserine lactone efflux protein</fullName>
    </submittedName>
</protein>
<accession>A0A238VQ06</accession>
<evidence type="ECO:0000256" key="5">
    <source>
        <dbReference type="ARBA" id="ARBA00023136"/>
    </source>
</evidence>
<dbReference type="Proteomes" id="UP000198379">
    <property type="component" value="Unassembled WGS sequence"/>
</dbReference>
<reference evidence="7 8" key="1">
    <citation type="submission" date="2017-06" db="EMBL/GenBank/DDBJ databases">
        <authorList>
            <person name="Kim H.J."/>
            <person name="Triplett B.A."/>
        </authorList>
    </citation>
    <scope>NUCLEOTIDE SEQUENCE [LARGE SCALE GENOMIC DNA]</scope>
    <source>
        <strain evidence="7 8">DSM 25597</strain>
    </source>
</reference>
<dbReference type="GO" id="GO:0005886">
    <property type="term" value="C:plasma membrane"/>
    <property type="evidence" value="ECO:0007669"/>
    <property type="project" value="UniProtKB-SubCell"/>
</dbReference>
<dbReference type="InterPro" id="IPR001123">
    <property type="entry name" value="LeuE-type"/>
</dbReference>
<name>A0A238VQ06_9FLAO</name>